<dbReference type="PANTHER" id="PTHR46044:SF1">
    <property type="entry name" value="CN HYDROLASE DOMAIN-CONTAINING PROTEIN"/>
    <property type="match status" value="1"/>
</dbReference>
<organism evidence="3 4">
    <name type="scientific">Ottowia flava</name>
    <dbReference type="NCBI Taxonomy" id="2675430"/>
    <lineage>
        <taxon>Bacteria</taxon>
        <taxon>Pseudomonadati</taxon>
        <taxon>Pseudomonadota</taxon>
        <taxon>Betaproteobacteria</taxon>
        <taxon>Burkholderiales</taxon>
        <taxon>Comamonadaceae</taxon>
        <taxon>Ottowia</taxon>
    </lineage>
</organism>
<dbReference type="PANTHER" id="PTHR46044">
    <property type="entry name" value="NITRILASE"/>
    <property type="match status" value="1"/>
</dbReference>
<dbReference type="GO" id="GO:0016787">
    <property type="term" value="F:hydrolase activity"/>
    <property type="evidence" value="ECO:0007669"/>
    <property type="project" value="UniProtKB-KW"/>
</dbReference>
<feature type="domain" description="CN hydrolase" evidence="2">
    <location>
        <begin position="10"/>
        <end position="273"/>
    </location>
</feature>
<accession>A0ABW4KVS2</accession>
<evidence type="ECO:0000259" key="2">
    <source>
        <dbReference type="PROSITE" id="PS50263"/>
    </source>
</evidence>
<dbReference type="InterPro" id="IPR036526">
    <property type="entry name" value="C-N_Hydrolase_sf"/>
</dbReference>
<name>A0ABW4KVS2_9BURK</name>
<sequence length="326" mass="35306">MLKLDIPPKYKAAAVQAAPVFLDLDASVDKACALIRQAASQGAKLIALPEVFLAGGPYWAWHLPMGRGGAFSAELFRNAVEVPGPVVAMLGQAAREAEAYVVIGVNEREGKTLYNTLLYFSPGGELLGKHRKFRPTGPEKLVWGDGDGSTHEVYDTAVGKLGGLICGEHTMSLPAYTLAAMGEQVHVAAWLGFTLADRSLAEICSRYHAIAHNSYVLCSQLVVGQDVLDRLGLTREQQPVNAWTAIIEAGSGKLLTEPLAWDEEGIVYADIDLAAAIPKYFIHESTGHYWPKPFSVVFDDRAKTPVRRLASPLRKSADEEAPDQPD</sequence>
<protein>
    <submittedName>
        <fullName evidence="3">Carbon-nitrogen hydrolase family protein</fullName>
    </submittedName>
</protein>
<keyword evidence="4" id="KW-1185">Reference proteome</keyword>
<dbReference type="Proteomes" id="UP001597304">
    <property type="component" value="Unassembled WGS sequence"/>
</dbReference>
<proteinExistence type="inferred from homology"/>
<dbReference type="PROSITE" id="PS50263">
    <property type="entry name" value="CN_HYDROLASE"/>
    <property type="match status" value="1"/>
</dbReference>
<dbReference type="CDD" id="cd07564">
    <property type="entry name" value="nitrilases_CHs"/>
    <property type="match status" value="1"/>
</dbReference>
<comment type="similarity">
    <text evidence="1">Belongs to the carbon-nitrogen hydrolase superfamily. Nitrilase family.</text>
</comment>
<keyword evidence="3" id="KW-0378">Hydrolase</keyword>
<evidence type="ECO:0000313" key="3">
    <source>
        <dbReference type="EMBL" id="MFD1712142.1"/>
    </source>
</evidence>
<dbReference type="SUPFAM" id="SSF56317">
    <property type="entry name" value="Carbon-nitrogen hydrolase"/>
    <property type="match status" value="1"/>
</dbReference>
<comment type="caution">
    <text evidence="3">The sequence shown here is derived from an EMBL/GenBank/DDBJ whole genome shotgun (WGS) entry which is preliminary data.</text>
</comment>
<dbReference type="EMBL" id="JBHUEJ010000036">
    <property type="protein sequence ID" value="MFD1712142.1"/>
    <property type="molecule type" value="Genomic_DNA"/>
</dbReference>
<dbReference type="InterPro" id="IPR003010">
    <property type="entry name" value="C-N_Hydrolase"/>
</dbReference>
<evidence type="ECO:0000313" key="4">
    <source>
        <dbReference type="Proteomes" id="UP001597304"/>
    </source>
</evidence>
<evidence type="ECO:0000256" key="1">
    <source>
        <dbReference type="ARBA" id="ARBA00008129"/>
    </source>
</evidence>
<dbReference type="InterPro" id="IPR044149">
    <property type="entry name" value="Nitrilases_CHs"/>
</dbReference>
<reference evidence="4" key="1">
    <citation type="journal article" date="2019" name="Int. J. Syst. Evol. Microbiol.">
        <title>The Global Catalogue of Microorganisms (GCM) 10K type strain sequencing project: providing services to taxonomists for standard genome sequencing and annotation.</title>
        <authorList>
            <consortium name="The Broad Institute Genomics Platform"/>
            <consortium name="The Broad Institute Genome Sequencing Center for Infectious Disease"/>
            <person name="Wu L."/>
            <person name="Ma J."/>
        </authorList>
    </citation>
    <scope>NUCLEOTIDE SEQUENCE [LARGE SCALE GENOMIC DNA]</scope>
    <source>
        <strain evidence="4">LMG 29247</strain>
    </source>
</reference>
<gene>
    <name evidence="3" type="ORF">ACFSF0_16140</name>
</gene>
<dbReference type="RefSeq" id="WP_147912276.1">
    <property type="nucleotide sequence ID" value="NZ_JBHUEJ010000036.1"/>
</dbReference>
<dbReference type="Gene3D" id="3.60.110.10">
    <property type="entry name" value="Carbon-nitrogen hydrolase"/>
    <property type="match status" value="1"/>
</dbReference>
<dbReference type="Pfam" id="PF00795">
    <property type="entry name" value="CN_hydrolase"/>
    <property type="match status" value="1"/>
</dbReference>